<accession>A0A382PPN3</accession>
<reference evidence="1" key="1">
    <citation type="submission" date="2018-05" db="EMBL/GenBank/DDBJ databases">
        <authorList>
            <person name="Lanie J.A."/>
            <person name="Ng W.-L."/>
            <person name="Kazmierczak K.M."/>
            <person name="Andrzejewski T.M."/>
            <person name="Davidsen T.M."/>
            <person name="Wayne K.J."/>
            <person name="Tettelin H."/>
            <person name="Glass J.I."/>
            <person name="Rusch D."/>
            <person name="Podicherti R."/>
            <person name="Tsui H.-C.T."/>
            <person name="Winkler M.E."/>
        </authorList>
    </citation>
    <scope>NUCLEOTIDE SEQUENCE</scope>
</reference>
<protein>
    <submittedName>
        <fullName evidence="1">Uncharacterized protein</fullName>
    </submittedName>
</protein>
<dbReference type="EMBL" id="UINC01108088">
    <property type="protein sequence ID" value="SVC73931.1"/>
    <property type="molecule type" value="Genomic_DNA"/>
</dbReference>
<proteinExistence type="predicted"/>
<sequence length="25" mass="3009">MNIKLKEINSYAREVMIDLLWGEIE</sequence>
<feature type="non-terminal residue" evidence="1">
    <location>
        <position position="25"/>
    </location>
</feature>
<name>A0A382PPN3_9ZZZZ</name>
<organism evidence="1">
    <name type="scientific">marine metagenome</name>
    <dbReference type="NCBI Taxonomy" id="408172"/>
    <lineage>
        <taxon>unclassified sequences</taxon>
        <taxon>metagenomes</taxon>
        <taxon>ecological metagenomes</taxon>
    </lineage>
</organism>
<gene>
    <name evidence="1" type="ORF">METZ01_LOCUS326785</name>
</gene>
<evidence type="ECO:0000313" key="1">
    <source>
        <dbReference type="EMBL" id="SVC73931.1"/>
    </source>
</evidence>
<dbReference type="AlphaFoldDB" id="A0A382PPN3"/>